<evidence type="ECO:0008006" key="4">
    <source>
        <dbReference type="Google" id="ProtNLM"/>
    </source>
</evidence>
<dbReference type="AlphaFoldDB" id="A0A6H5GPW3"/>
<dbReference type="EMBL" id="CADCXU010014973">
    <property type="protein sequence ID" value="CAB0004431.1"/>
    <property type="molecule type" value="Genomic_DNA"/>
</dbReference>
<reference evidence="2 3" key="1">
    <citation type="submission" date="2020-02" db="EMBL/GenBank/DDBJ databases">
        <authorList>
            <person name="Ferguson B K."/>
        </authorList>
    </citation>
    <scope>NUCLEOTIDE SEQUENCE [LARGE SCALE GENOMIC DNA]</scope>
</reference>
<feature type="chain" id="PRO_5026242771" description="RBD domain-containing protein" evidence="1">
    <location>
        <begin position="22"/>
        <end position="114"/>
    </location>
</feature>
<evidence type="ECO:0000313" key="3">
    <source>
        <dbReference type="Proteomes" id="UP000479000"/>
    </source>
</evidence>
<sequence>MHPKISLPILWLSICDWLSDGDGLRMKQGSQGQRSPKRRRPCTDLNTITKFSSGTSSGYLLIPSPTVAGRQVSLRISLDKIGQSRNSVTKFCEKKNVTAVNRLRIRGDQLKTTG</sequence>
<name>A0A6H5GPW3_9HEMI</name>
<feature type="signal peptide" evidence="1">
    <location>
        <begin position="1"/>
        <end position="21"/>
    </location>
</feature>
<feature type="non-terminal residue" evidence="2">
    <location>
        <position position="114"/>
    </location>
</feature>
<proteinExistence type="predicted"/>
<protein>
    <recommendedName>
        <fullName evidence="4">RBD domain-containing protein</fullName>
    </recommendedName>
</protein>
<accession>A0A6H5GPW3</accession>
<evidence type="ECO:0000256" key="1">
    <source>
        <dbReference type="SAM" id="SignalP"/>
    </source>
</evidence>
<evidence type="ECO:0000313" key="2">
    <source>
        <dbReference type="EMBL" id="CAB0004431.1"/>
    </source>
</evidence>
<organism evidence="2 3">
    <name type="scientific">Nesidiocoris tenuis</name>
    <dbReference type="NCBI Taxonomy" id="355587"/>
    <lineage>
        <taxon>Eukaryota</taxon>
        <taxon>Metazoa</taxon>
        <taxon>Ecdysozoa</taxon>
        <taxon>Arthropoda</taxon>
        <taxon>Hexapoda</taxon>
        <taxon>Insecta</taxon>
        <taxon>Pterygota</taxon>
        <taxon>Neoptera</taxon>
        <taxon>Paraneoptera</taxon>
        <taxon>Hemiptera</taxon>
        <taxon>Heteroptera</taxon>
        <taxon>Panheteroptera</taxon>
        <taxon>Cimicomorpha</taxon>
        <taxon>Miridae</taxon>
        <taxon>Dicyphina</taxon>
        <taxon>Nesidiocoris</taxon>
    </lineage>
</organism>
<keyword evidence="1" id="KW-0732">Signal</keyword>
<dbReference type="Proteomes" id="UP000479000">
    <property type="component" value="Unassembled WGS sequence"/>
</dbReference>
<keyword evidence="3" id="KW-1185">Reference proteome</keyword>
<gene>
    <name evidence="2" type="ORF">NTEN_LOCUS9908</name>
</gene>